<reference evidence="2 3" key="1">
    <citation type="submission" date="2024-01" db="EMBL/GenBank/DDBJ databases">
        <title>The complete chloroplast genome sequence of Lithospermum erythrorhizon: insights into the phylogenetic relationship among Boraginaceae species and the maternal lineages of purple gromwells.</title>
        <authorList>
            <person name="Okada T."/>
            <person name="Watanabe K."/>
        </authorList>
    </citation>
    <scope>NUCLEOTIDE SEQUENCE [LARGE SCALE GENOMIC DNA]</scope>
</reference>
<evidence type="ECO:0000313" key="2">
    <source>
        <dbReference type="EMBL" id="GAA0168609.1"/>
    </source>
</evidence>
<keyword evidence="3" id="KW-1185">Reference proteome</keyword>
<feature type="region of interest" description="Disordered" evidence="1">
    <location>
        <begin position="25"/>
        <end position="71"/>
    </location>
</feature>
<dbReference type="EMBL" id="BAABME010006525">
    <property type="protein sequence ID" value="GAA0168609.1"/>
    <property type="molecule type" value="Genomic_DNA"/>
</dbReference>
<name>A0AAV3QY87_LITER</name>
<dbReference type="AlphaFoldDB" id="A0AAV3QY87"/>
<sequence>MAQADSESSLYQHALELDGELARERAKVDRLESSPPTPTLDEEYKHRYPTGWFSDTRPLPPLTLASLPPRN</sequence>
<gene>
    <name evidence="2" type="ORF">LIER_23285</name>
</gene>
<proteinExistence type="predicted"/>
<organism evidence="2 3">
    <name type="scientific">Lithospermum erythrorhizon</name>
    <name type="common">Purple gromwell</name>
    <name type="synonym">Lithospermum officinale var. erythrorhizon</name>
    <dbReference type="NCBI Taxonomy" id="34254"/>
    <lineage>
        <taxon>Eukaryota</taxon>
        <taxon>Viridiplantae</taxon>
        <taxon>Streptophyta</taxon>
        <taxon>Embryophyta</taxon>
        <taxon>Tracheophyta</taxon>
        <taxon>Spermatophyta</taxon>
        <taxon>Magnoliopsida</taxon>
        <taxon>eudicotyledons</taxon>
        <taxon>Gunneridae</taxon>
        <taxon>Pentapetalae</taxon>
        <taxon>asterids</taxon>
        <taxon>lamiids</taxon>
        <taxon>Boraginales</taxon>
        <taxon>Boraginaceae</taxon>
        <taxon>Boraginoideae</taxon>
        <taxon>Lithospermeae</taxon>
        <taxon>Lithospermum</taxon>
    </lineage>
</organism>
<evidence type="ECO:0000313" key="3">
    <source>
        <dbReference type="Proteomes" id="UP001454036"/>
    </source>
</evidence>
<comment type="caution">
    <text evidence="2">The sequence shown here is derived from an EMBL/GenBank/DDBJ whole genome shotgun (WGS) entry which is preliminary data.</text>
</comment>
<evidence type="ECO:0000256" key="1">
    <source>
        <dbReference type="SAM" id="MobiDB-lite"/>
    </source>
</evidence>
<protein>
    <submittedName>
        <fullName evidence="2">Uncharacterized protein</fullName>
    </submittedName>
</protein>
<feature type="compositionally biased region" description="Low complexity" evidence="1">
    <location>
        <begin position="62"/>
        <end position="71"/>
    </location>
</feature>
<dbReference type="Proteomes" id="UP001454036">
    <property type="component" value="Unassembled WGS sequence"/>
</dbReference>
<accession>A0AAV3QY87</accession>